<proteinExistence type="inferred from homology"/>
<dbReference type="InterPro" id="IPR000653">
    <property type="entry name" value="DegT/StrS_aminotransferase"/>
</dbReference>
<protein>
    <submittedName>
        <fullName evidence="2">UDP-4-amino-4, 6-dideoxy-N-acetyl-beta-L-altrosamine transaminase</fullName>
        <ecNumber evidence="2">2.6.1.92</ecNumber>
    </submittedName>
</protein>
<evidence type="ECO:0000313" key="3">
    <source>
        <dbReference type="Proteomes" id="UP001519887"/>
    </source>
</evidence>
<dbReference type="EMBL" id="JAHZIK010000135">
    <property type="protein sequence ID" value="MBW7453948.1"/>
    <property type="molecule type" value="Genomic_DNA"/>
</dbReference>
<dbReference type="InterPro" id="IPR015421">
    <property type="entry name" value="PyrdxlP-dep_Trfase_major"/>
</dbReference>
<dbReference type="Gene3D" id="3.90.1150.10">
    <property type="entry name" value="Aspartate Aminotransferase, domain 1"/>
    <property type="match status" value="1"/>
</dbReference>
<dbReference type="CDD" id="cd00616">
    <property type="entry name" value="AHBA_syn"/>
    <property type="match status" value="1"/>
</dbReference>
<accession>A0ABS7BZ88</accession>
<dbReference type="InterPro" id="IPR015422">
    <property type="entry name" value="PyrdxlP-dep_Trfase_small"/>
</dbReference>
<comment type="caution">
    <text evidence="2">The sequence shown here is derived from an EMBL/GenBank/DDBJ whole genome shotgun (WGS) entry which is preliminary data.</text>
</comment>
<dbReference type="Gene3D" id="3.40.640.10">
    <property type="entry name" value="Type I PLP-dependent aspartate aminotransferase-like (Major domain)"/>
    <property type="match status" value="1"/>
</dbReference>
<dbReference type="Pfam" id="PF01041">
    <property type="entry name" value="DegT_DnrJ_EryC1"/>
    <property type="match status" value="1"/>
</dbReference>
<dbReference type="InterPro" id="IPR020026">
    <property type="entry name" value="PseC"/>
</dbReference>
<dbReference type="GO" id="GO:0008483">
    <property type="term" value="F:transaminase activity"/>
    <property type="evidence" value="ECO:0007669"/>
    <property type="project" value="UniProtKB-KW"/>
</dbReference>
<dbReference type="EC" id="2.6.1.92" evidence="2"/>
<dbReference type="SUPFAM" id="SSF53383">
    <property type="entry name" value="PLP-dependent transferases"/>
    <property type="match status" value="1"/>
</dbReference>
<comment type="similarity">
    <text evidence="1">Belongs to the DegT/DnrJ/EryC1 family.</text>
</comment>
<dbReference type="PANTHER" id="PTHR30244:SF34">
    <property type="entry name" value="DTDP-4-AMINO-4,6-DIDEOXYGALACTOSE TRANSAMINASE"/>
    <property type="match status" value="1"/>
</dbReference>
<dbReference type="PIRSF" id="PIRSF000390">
    <property type="entry name" value="PLP_StrS"/>
    <property type="match status" value="1"/>
</dbReference>
<dbReference type="NCBIfam" id="TIGR03588">
    <property type="entry name" value="PseC"/>
    <property type="match status" value="1"/>
</dbReference>
<keyword evidence="2" id="KW-0808">Transferase</keyword>
<organism evidence="2 3">
    <name type="scientific">Paenibacillus sepulcri</name>
    <dbReference type="NCBI Taxonomy" id="359917"/>
    <lineage>
        <taxon>Bacteria</taxon>
        <taxon>Bacillati</taxon>
        <taxon>Bacillota</taxon>
        <taxon>Bacilli</taxon>
        <taxon>Bacillales</taxon>
        <taxon>Paenibacillaceae</taxon>
        <taxon>Paenibacillus</taxon>
    </lineage>
</organism>
<sequence>MFAIDKLAITGGKPVRKKLLKYGGQWIEKDDIRAVMNILKSDFLTTGPSVAEFEQMLAEYVGAPYAVAFSSGTAALHAACCMAGIGPGDEVITTSLTFAASANCILYCGASPVFADIDENTYNIDPASIESKITNKTKAILPVHFAGQPVDLSAIMDIAARHGLIVIEDAAHALGAEYGSQKIGSGGNMACFSFHPVKHITTGEGGAVTTHDAALYEKLVQFRSHGIIRDPGSLTLQSGAWYHEMQFLGYNYRLTDFQAALGISQFRKVDRFLGLRREYAALYTEAFKDMRELSLPSQSPASLSSWHLYTIRLNTRCLNADRREIYDALWKENIGVNVHYLPVYLHPYYKQLGYETGLCPKAEQLYEELLTLPLFPRMSRKDVNDVITALKKVLHYYSKL</sequence>
<evidence type="ECO:0000313" key="2">
    <source>
        <dbReference type="EMBL" id="MBW7453948.1"/>
    </source>
</evidence>
<reference evidence="2 3" key="1">
    <citation type="submission" date="2021-07" db="EMBL/GenBank/DDBJ databases">
        <title>Paenibacillus radiodurans sp. nov., isolated from the southeastern edge of Tengger Desert.</title>
        <authorList>
            <person name="Zhang G."/>
        </authorList>
    </citation>
    <scope>NUCLEOTIDE SEQUENCE [LARGE SCALE GENOMIC DNA]</scope>
    <source>
        <strain evidence="2 3">CCM 7311</strain>
    </source>
</reference>
<name>A0ABS7BZ88_9BACL</name>
<gene>
    <name evidence="2" type="primary">pseC</name>
    <name evidence="2" type="ORF">K0U00_07850</name>
</gene>
<keyword evidence="2" id="KW-0032">Aminotransferase</keyword>
<evidence type="ECO:0000256" key="1">
    <source>
        <dbReference type="RuleBase" id="RU004508"/>
    </source>
</evidence>
<dbReference type="PANTHER" id="PTHR30244">
    <property type="entry name" value="TRANSAMINASE"/>
    <property type="match status" value="1"/>
</dbReference>
<keyword evidence="3" id="KW-1185">Reference proteome</keyword>
<dbReference type="Proteomes" id="UP001519887">
    <property type="component" value="Unassembled WGS sequence"/>
</dbReference>
<keyword evidence="1" id="KW-0663">Pyridoxal phosphate</keyword>
<dbReference type="InterPro" id="IPR015424">
    <property type="entry name" value="PyrdxlP-dep_Trfase"/>
</dbReference>